<name>A0AAW1M2V9_SAPOF</name>
<keyword evidence="2" id="KW-1185">Reference proteome</keyword>
<sequence>MEEYLHYMKTLRSHMNDVEDQAAKISVEEQMQITTIHTLENDLDSAKRETKRLMEETEGMVKSNRDMWSKILEKHKKVASLEPDSLNLLQTLELIKQERSMYLLKLLRKALFMPRFLMI</sequence>
<dbReference type="AlphaFoldDB" id="A0AAW1M2V9"/>
<evidence type="ECO:0000313" key="1">
    <source>
        <dbReference type="EMBL" id="KAK9741525.1"/>
    </source>
</evidence>
<protein>
    <submittedName>
        <fullName evidence="1">Uncharacterized protein</fullName>
    </submittedName>
</protein>
<dbReference type="Proteomes" id="UP001443914">
    <property type="component" value="Unassembled WGS sequence"/>
</dbReference>
<dbReference type="EMBL" id="JBDFQZ010000003">
    <property type="protein sequence ID" value="KAK9741525.1"/>
    <property type="molecule type" value="Genomic_DNA"/>
</dbReference>
<organism evidence="1 2">
    <name type="scientific">Saponaria officinalis</name>
    <name type="common">Common soapwort</name>
    <name type="synonym">Lychnis saponaria</name>
    <dbReference type="NCBI Taxonomy" id="3572"/>
    <lineage>
        <taxon>Eukaryota</taxon>
        <taxon>Viridiplantae</taxon>
        <taxon>Streptophyta</taxon>
        <taxon>Embryophyta</taxon>
        <taxon>Tracheophyta</taxon>
        <taxon>Spermatophyta</taxon>
        <taxon>Magnoliopsida</taxon>
        <taxon>eudicotyledons</taxon>
        <taxon>Gunneridae</taxon>
        <taxon>Pentapetalae</taxon>
        <taxon>Caryophyllales</taxon>
        <taxon>Caryophyllaceae</taxon>
        <taxon>Caryophylleae</taxon>
        <taxon>Saponaria</taxon>
    </lineage>
</organism>
<dbReference type="PANTHER" id="PTHR38353:SF2">
    <property type="entry name" value="TROPOMYOSIN"/>
    <property type="match status" value="1"/>
</dbReference>
<dbReference type="PANTHER" id="PTHR38353">
    <property type="entry name" value="TROPOMYOSIN"/>
    <property type="match status" value="1"/>
</dbReference>
<proteinExistence type="predicted"/>
<evidence type="ECO:0000313" key="2">
    <source>
        <dbReference type="Proteomes" id="UP001443914"/>
    </source>
</evidence>
<gene>
    <name evidence="1" type="ORF">RND81_03G112000</name>
</gene>
<comment type="caution">
    <text evidence="1">The sequence shown here is derived from an EMBL/GenBank/DDBJ whole genome shotgun (WGS) entry which is preliminary data.</text>
</comment>
<accession>A0AAW1M2V9</accession>
<reference evidence="1" key="1">
    <citation type="submission" date="2024-03" db="EMBL/GenBank/DDBJ databases">
        <title>WGS assembly of Saponaria officinalis var. Norfolk2.</title>
        <authorList>
            <person name="Jenkins J."/>
            <person name="Shu S."/>
            <person name="Grimwood J."/>
            <person name="Barry K."/>
            <person name="Goodstein D."/>
            <person name="Schmutz J."/>
            <person name="Leebens-Mack J."/>
            <person name="Osbourn A."/>
        </authorList>
    </citation>
    <scope>NUCLEOTIDE SEQUENCE [LARGE SCALE GENOMIC DNA]</scope>
    <source>
        <strain evidence="1">JIC</strain>
    </source>
</reference>